<proteinExistence type="predicted"/>
<dbReference type="InterPro" id="IPR014852">
    <property type="entry name" value="YwhD"/>
</dbReference>
<reference evidence="2" key="3">
    <citation type="submission" date="2020-04" db="EMBL/GenBank/DDBJ databases">
        <authorList>
            <person name="Tanveer F."/>
            <person name="Xie Y."/>
            <person name="Shinwari Z.K."/>
        </authorList>
    </citation>
    <scope>NUCLEOTIDE SEQUENCE</scope>
    <source>
        <strain evidence="2">MOSEL-ME25</strain>
    </source>
</reference>
<dbReference type="Proteomes" id="UP000031546">
    <property type="component" value="Unassembled WGS sequence"/>
</dbReference>
<dbReference type="GeneID" id="77845634"/>
<dbReference type="EMBL" id="JABEVU030000001">
    <property type="protein sequence ID" value="MDB0580882.1"/>
    <property type="molecule type" value="Genomic_DNA"/>
</dbReference>
<organism evidence="1 3">
    <name type="scientific">Salinicoccus roseus</name>
    <dbReference type="NCBI Taxonomy" id="45670"/>
    <lineage>
        <taxon>Bacteria</taxon>
        <taxon>Bacillati</taxon>
        <taxon>Bacillota</taxon>
        <taxon>Bacilli</taxon>
        <taxon>Bacillales</taxon>
        <taxon>Staphylococcaceae</taxon>
        <taxon>Salinicoccus</taxon>
    </lineage>
</organism>
<dbReference type="Pfam" id="PF08741">
    <property type="entry name" value="YwhD"/>
    <property type="match status" value="1"/>
</dbReference>
<gene>
    <name evidence="2" type="ORF">F7P68_0010080</name>
    <name evidence="1" type="ORF">SN16_08705</name>
</gene>
<accession>A0A0C2H977</accession>
<dbReference type="EMBL" id="JXII01000007">
    <property type="protein sequence ID" value="KIH70340.1"/>
    <property type="molecule type" value="Genomic_DNA"/>
</dbReference>
<reference evidence="1 3" key="1">
    <citation type="submission" date="2015-01" db="EMBL/GenBank/DDBJ databases">
        <title>Genome sequences of high lactate-tolerant strain Salinicoccus roseus W12 with industrial interest.</title>
        <authorList>
            <person name="Wang H."/>
            <person name="Yu B."/>
        </authorList>
    </citation>
    <scope>NUCLEOTIDE SEQUENCE [LARGE SCALE GENOMIC DNA]</scope>
    <source>
        <strain evidence="1 3">W12</strain>
    </source>
</reference>
<dbReference type="STRING" id="45670.SN16_08705"/>
<evidence type="ECO:0000313" key="3">
    <source>
        <dbReference type="Proteomes" id="UP000031546"/>
    </source>
</evidence>
<dbReference type="OrthoDB" id="2374547at2"/>
<evidence type="ECO:0000313" key="1">
    <source>
        <dbReference type="EMBL" id="KIH70340.1"/>
    </source>
</evidence>
<dbReference type="AlphaFoldDB" id="A0A0C2H977"/>
<dbReference type="Proteomes" id="UP000527860">
    <property type="component" value="Unassembled WGS sequence"/>
</dbReference>
<name>A0A0C2H977_9STAP</name>
<dbReference type="RefSeq" id="WP_040106246.1">
    <property type="nucleotide sequence ID" value="NZ_JABEVU030000001.1"/>
</dbReference>
<sequence>MTNDSNGKKPGFQFNILKNDPLDGHKGQNIGSISLENVAPVYVNKDTGEVFIDMGGLHARAEVERRVKWVTDRSEVEGEDAESYWLVWVSVERMDVGPVYSGVAACFEMVNRTKRRGYKLMPEHVNMMDRSMKGKIDLNDMDPSSRSALKSFLISHNEEIWNNSEALQKEMEND</sequence>
<reference evidence="4" key="2">
    <citation type="submission" date="2020-04" db="EMBL/GenBank/DDBJ databases">
        <title>Genome analysis and biological profiling of marine Cellulosimicrobium funkei MOSEL-ME6.</title>
        <authorList>
            <person name="Tanveer F."/>
            <person name="Xie Y."/>
            <person name="Shinwari Z.K."/>
        </authorList>
    </citation>
    <scope>NUCLEOTIDE SEQUENCE [LARGE SCALE GENOMIC DNA]</scope>
    <source>
        <strain evidence="4">MOSEL-ME25</strain>
    </source>
</reference>
<protein>
    <submittedName>
        <fullName evidence="2">YwhD family protein</fullName>
    </submittedName>
</protein>
<evidence type="ECO:0000313" key="2">
    <source>
        <dbReference type="EMBL" id="MDB0580882.1"/>
    </source>
</evidence>
<comment type="caution">
    <text evidence="1">The sequence shown here is derived from an EMBL/GenBank/DDBJ whole genome shotgun (WGS) entry which is preliminary data.</text>
</comment>
<reference evidence="2 4" key="4">
    <citation type="submission" date="2022-12" db="EMBL/GenBank/DDBJ databases">
        <title>Genome analysis and biological profiling of marine Salinicoccus roseus MOSEL-ME25.</title>
        <authorList>
            <person name="Mirza F.T."/>
            <person name="Xie Y."/>
            <person name="Shinwari Z.K."/>
        </authorList>
    </citation>
    <scope>NUCLEOTIDE SEQUENCE [LARGE SCALE GENOMIC DNA]</scope>
    <source>
        <strain evidence="2 4">MOSEL-ME25</strain>
    </source>
</reference>
<keyword evidence="4" id="KW-1185">Reference proteome</keyword>
<evidence type="ECO:0000313" key="4">
    <source>
        <dbReference type="Proteomes" id="UP000527860"/>
    </source>
</evidence>